<dbReference type="Gene3D" id="1.10.10.10">
    <property type="entry name" value="Winged helix-like DNA-binding domain superfamily/Winged helix DNA-binding domain"/>
    <property type="match status" value="1"/>
</dbReference>
<evidence type="ECO:0000313" key="2">
    <source>
        <dbReference type="Proteomes" id="UP000435036"/>
    </source>
</evidence>
<protein>
    <submittedName>
        <fullName evidence="1">RepB family plasmid replication initiator protein</fullName>
    </submittedName>
</protein>
<dbReference type="OrthoDB" id="9765378at2"/>
<dbReference type="SUPFAM" id="SSF46785">
    <property type="entry name" value="Winged helix' DNA-binding domain"/>
    <property type="match status" value="1"/>
</dbReference>
<dbReference type="InterPro" id="IPR036390">
    <property type="entry name" value="WH_DNA-bd_sf"/>
</dbReference>
<proteinExistence type="predicted"/>
<comment type="caution">
    <text evidence="1">The sequence shown here is derived from an EMBL/GenBank/DDBJ whole genome shotgun (WGS) entry which is preliminary data.</text>
</comment>
<dbReference type="RefSeq" id="WP_160370507.1">
    <property type="nucleotide sequence ID" value="NZ_WSQA01000015.1"/>
</dbReference>
<dbReference type="Pfam" id="PF21205">
    <property type="entry name" value="Rep3_C"/>
    <property type="match status" value="1"/>
</dbReference>
<evidence type="ECO:0000313" key="1">
    <source>
        <dbReference type="EMBL" id="MVZ63789.1"/>
    </source>
</evidence>
<accession>A0A6N8L436</accession>
<reference evidence="1 2" key="1">
    <citation type="submission" date="2019-12" db="EMBL/GenBank/DDBJ databases">
        <authorList>
            <person name="Dong K."/>
        </authorList>
    </citation>
    <scope>NUCLEOTIDE SEQUENCE [LARGE SCALE GENOMIC DNA]</scope>
    <source>
        <strain evidence="1 2">JCM 31225</strain>
    </source>
</reference>
<keyword evidence="2" id="KW-1185">Reference proteome</keyword>
<dbReference type="EMBL" id="WSQA01000015">
    <property type="protein sequence ID" value="MVZ63789.1"/>
    <property type="molecule type" value="Genomic_DNA"/>
</dbReference>
<dbReference type="Proteomes" id="UP000435036">
    <property type="component" value="Unassembled WGS sequence"/>
</dbReference>
<dbReference type="InterPro" id="IPR036388">
    <property type="entry name" value="WH-like_DNA-bd_sf"/>
</dbReference>
<sequence>MKLVNSNKTKPVVITPNHIMGIISSLNSTYQLNIFLILLKNLKDFSQKEFDKHLAGQKALLEHEVLTMKISLSDIAKSSEYREVKTAFLKMSKIICEIRYNEDSVEKIWSGSLFSVSIPIKANYSSIIMVNMDVVVARLFINFNRNKSRRASYYSKINTNIRHHTKFKNSLKLYLYLSLWRNCSNHEISLIDLCNSLGLSKSYSNPSNFKKHILEPSYQILKDFNDVWFDLDKSKIKKDSNNENIIELHVINMVNVEIVKPSRF</sequence>
<gene>
    <name evidence="1" type="ORF">GQF63_17330</name>
</gene>
<dbReference type="AlphaFoldDB" id="A0A6N8L436"/>
<organism evidence="1 2">
    <name type="scientific">Sphingobacterium humi</name>
    <dbReference type="NCBI Taxonomy" id="1796905"/>
    <lineage>
        <taxon>Bacteria</taxon>
        <taxon>Pseudomonadati</taxon>
        <taxon>Bacteroidota</taxon>
        <taxon>Sphingobacteriia</taxon>
        <taxon>Sphingobacteriales</taxon>
        <taxon>Sphingobacteriaceae</taxon>
        <taxon>Sphingobacterium</taxon>
    </lineage>
</organism>
<name>A0A6N8L436_9SPHI</name>